<evidence type="ECO:0000256" key="2">
    <source>
        <dbReference type="SAM" id="Phobius"/>
    </source>
</evidence>
<evidence type="ECO:0000256" key="1">
    <source>
        <dbReference type="SAM" id="MobiDB-lite"/>
    </source>
</evidence>
<evidence type="ECO:0000313" key="3">
    <source>
        <dbReference type="EMBL" id="RWA09063.1"/>
    </source>
</evidence>
<comment type="caution">
    <text evidence="3">The sequence shown here is derived from an EMBL/GenBank/DDBJ whole genome shotgun (WGS) entry which is preliminary data.</text>
</comment>
<accession>A0A439D3V0</accession>
<feature type="region of interest" description="Disordered" evidence="1">
    <location>
        <begin position="1"/>
        <end position="59"/>
    </location>
</feature>
<dbReference type="EMBL" id="RYZI01000170">
    <property type="protein sequence ID" value="RWA09063.1"/>
    <property type="molecule type" value="Genomic_DNA"/>
</dbReference>
<protein>
    <submittedName>
        <fullName evidence="3">Uncharacterized protein</fullName>
    </submittedName>
</protein>
<reference evidence="3 4" key="1">
    <citation type="submission" date="2018-12" db="EMBL/GenBank/DDBJ databases">
        <title>Draft genome sequence of Xylaria grammica IHI A82.</title>
        <authorList>
            <person name="Buettner E."/>
            <person name="Kellner H."/>
        </authorList>
    </citation>
    <scope>NUCLEOTIDE SEQUENCE [LARGE SCALE GENOMIC DNA]</scope>
    <source>
        <strain evidence="3 4">IHI A82</strain>
    </source>
</reference>
<feature type="transmembrane region" description="Helical" evidence="2">
    <location>
        <begin position="225"/>
        <end position="249"/>
    </location>
</feature>
<dbReference type="AlphaFoldDB" id="A0A439D3V0"/>
<sequence length="360" mass="39617">MATQGQDPPMARGDGDGVPDTSRDTEATRVNGTEDAPQLPQRPVSTHPQALPQTQSAHVPYTGQPNEQFAYATPVRPLPKQSSAYIATRLGLTVLSSVWGIIIVALTSILLSTGGTAAVVSFYAYIIVVVSILWNTAELITYCVRLRKQVQRGIHPGAHVGLHLVFWLAGIFAILLSVSLYVSVEYSVRLCDRRNDDDDDSSYYGYSYCDEYQPYDYYRWNVLSVFRALIAIFVLWAINHFVLFVLACIETHKRNTLKPTAFLVPAHNLSTVPAQGMYYPQQPGSQPMQPIQYYPYPIMMQPQPAHVPGAESRGPIPTEKQPAQTYQNLAGFYAPTSGPSVEAPSNNASAAPPARNAEQA</sequence>
<keyword evidence="2" id="KW-0472">Membrane</keyword>
<feature type="transmembrane region" description="Helical" evidence="2">
    <location>
        <begin position="122"/>
        <end position="144"/>
    </location>
</feature>
<feature type="transmembrane region" description="Helical" evidence="2">
    <location>
        <begin position="164"/>
        <end position="184"/>
    </location>
</feature>
<dbReference type="STRING" id="363999.A0A439D3V0"/>
<feature type="region of interest" description="Disordered" evidence="1">
    <location>
        <begin position="327"/>
        <end position="360"/>
    </location>
</feature>
<evidence type="ECO:0000313" key="4">
    <source>
        <dbReference type="Proteomes" id="UP000286045"/>
    </source>
</evidence>
<gene>
    <name evidence="3" type="ORF">EKO27_g6043</name>
</gene>
<feature type="compositionally biased region" description="Polar residues" evidence="1">
    <location>
        <begin position="43"/>
        <end position="59"/>
    </location>
</feature>
<keyword evidence="4" id="KW-1185">Reference proteome</keyword>
<keyword evidence="2" id="KW-1133">Transmembrane helix</keyword>
<name>A0A439D3V0_9PEZI</name>
<organism evidence="3 4">
    <name type="scientific">Xylaria grammica</name>
    <dbReference type="NCBI Taxonomy" id="363999"/>
    <lineage>
        <taxon>Eukaryota</taxon>
        <taxon>Fungi</taxon>
        <taxon>Dikarya</taxon>
        <taxon>Ascomycota</taxon>
        <taxon>Pezizomycotina</taxon>
        <taxon>Sordariomycetes</taxon>
        <taxon>Xylariomycetidae</taxon>
        <taxon>Xylariales</taxon>
        <taxon>Xylariaceae</taxon>
        <taxon>Xylaria</taxon>
    </lineage>
</organism>
<feature type="transmembrane region" description="Helical" evidence="2">
    <location>
        <begin position="90"/>
        <end position="110"/>
    </location>
</feature>
<proteinExistence type="predicted"/>
<feature type="compositionally biased region" description="Low complexity" evidence="1">
    <location>
        <begin position="343"/>
        <end position="360"/>
    </location>
</feature>
<dbReference type="Proteomes" id="UP000286045">
    <property type="component" value="Unassembled WGS sequence"/>
</dbReference>
<keyword evidence="2" id="KW-0812">Transmembrane</keyword>